<dbReference type="InterPro" id="IPR029066">
    <property type="entry name" value="PLP-binding_barrel"/>
</dbReference>
<dbReference type="NCBIfam" id="TIGR00044">
    <property type="entry name" value="YggS family pyridoxal phosphate-dependent enzyme"/>
    <property type="match status" value="1"/>
</dbReference>
<sequence>MVQEAFPELDKIRTNPVNLRPTDDMAPENPSPITAHLPSGLATVEQDIARACKEARRDRTSVSLIAVSKTFGADAILPVIDAGQRLFGENRVQEAKAKWPGLISAYPGIALHLIGPLQSNKAREAVALFDAIHSVDRPSICEALAKEIGSQKRKPQLFVQLNTGEEPQKAGVAPGDADGFIAACREKYGLEISGLMCIPPLNDAPAPHFALTAKIAARNGLPNLSMGMSADFAIAIAFGATHVRVGSAIFGHR</sequence>
<evidence type="ECO:0000259" key="6">
    <source>
        <dbReference type="Pfam" id="PF01168"/>
    </source>
</evidence>
<comment type="similarity">
    <text evidence="2 4">Belongs to the pyridoxal phosphate-binding protein YggS/PROSC family.</text>
</comment>
<dbReference type="SUPFAM" id="SSF51419">
    <property type="entry name" value="PLP-binding barrel"/>
    <property type="match status" value="1"/>
</dbReference>
<comment type="cofactor">
    <cofactor evidence="3">
        <name>pyridoxal 5'-phosphate</name>
        <dbReference type="ChEBI" id="CHEBI:597326"/>
    </cofactor>
</comment>
<evidence type="ECO:0000256" key="3">
    <source>
        <dbReference type="PIRSR" id="PIRSR004848-1"/>
    </source>
</evidence>
<evidence type="ECO:0000256" key="4">
    <source>
        <dbReference type="RuleBase" id="RU004514"/>
    </source>
</evidence>
<dbReference type="Gene3D" id="3.20.20.10">
    <property type="entry name" value="Alanine racemase"/>
    <property type="match status" value="1"/>
</dbReference>
<dbReference type="EMBL" id="LT670817">
    <property type="protein sequence ID" value="SHI14358.1"/>
    <property type="molecule type" value="Genomic_DNA"/>
</dbReference>
<dbReference type="PIRSF" id="PIRSF004848">
    <property type="entry name" value="YBL036c_PLPDEIII"/>
    <property type="match status" value="1"/>
</dbReference>
<dbReference type="GO" id="GO:0030170">
    <property type="term" value="F:pyridoxal phosphate binding"/>
    <property type="evidence" value="ECO:0007669"/>
    <property type="project" value="UniProtKB-UniRule"/>
</dbReference>
<accession>A0A1M5YR74</accession>
<evidence type="ECO:0000256" key="5">
    <source>
        <dbReference type="SAM" id="MobiDB-lite"/>
    </source>
</evidence>
<proteinExistence type="inferred from homology"/>
<evidence type="ECO:0000313" key="7">
    <source>
        <dbReference type="EMBL" id="SHI14358.1"/>
    </source>
</evidence>
<dbReference type="Proteomes" id="UP000189796">
    <property type="component" value="Chromosome I"/>
</dbReference>
<organism evidence="7 8">
    <name type="scientific">Bradyrhizobium erythrophlei</name>
    <dbReference type="NCBI Taxonomy" id="1437360"/>
    <lineage>
        <taxon>Bacteria</taxon>
        <taxon>Pseudomonadati</taxon>
        <taxon>Pseudomonadota</taxon>
        <taxon>Alphaproteobacteria</taxon>
        <taxon>Hyphomicrobiales</taxon>
        <taxon>Nitrobacteraceae</taxon>
        <taxon>Bradyrhizobium</taxon>
    </lineage>
</organism>
<dbReference type="PANTHER" id="PTHR10146:SF14">
    <property type="entry name" value="PYRIDOXAL PHOSPHATE HOMEOSTASIS PROTEIN"/>
    <property type="match status" value="1"/>
</dbReference>
<keyword evidence="1 2" id="KW-0663">Pyridoxal phosphate</keyword>
<dbReference type="HAMAP" id="MF_02087">
    <property type="entry name" value="PLP_homeostasis"/>
    <property type="match status" value="1"/>
</dbReference>
<protein>
    <recommendedName>
        <fullName evidence="2">Pyridoxal phosphate homeostasis protein</fullName>
        <shortName evidence="2">PLP homeostasis protein</shortName>
    </recommendedName>
</protein>
<name>A0A1M5YR74_9BRAD</name>
<feature type="region of interest" description="Disordered" evidence="5">
    <location>
        <begin position="1"/>
        <end position="31"/>
    </location>
</feature>
<comment type="function">
    <text evidence="2">Pyridoxal 5'-phosphate (PLP)-binding protein, which is involved in PLP homeostasis.</text>
</comment>
<gene>
    <name evidence="7" type="ORF">SAMN05443248_8653</name>
</gene>
<dbReference type="FunFam" id="3.20.20.10:FF:000018">
    <property type="entry name" value="Pyridoxal phosphate homeostasis protein"/>
    <property type="match status" value="1"/>
</dbReference>
<dbReference type="InterPro" id="IPR011078">
    <property type="entry name" value="PyrdxlP_homeostasis"/>
</dbReference>
<feature type="domain" description="Alanine racemase N-terminal" evidence="6">
    <location>
        <begin position="55"/>
        <end position="252"/>
    </location>
</feature>
<feature type="modified residue" description="N6-(pyridoxal phosphate)lysine" evidence="2 3">
    <location>
        <position position="69"/>
    </location>
</feature>
<dbReference type="Pfam" id="PF01168">
    <property type="entry name" value="Ala_racemase_N"/>
    <property type="match status" value="1"/>
</dbReference>
<dbReference type="PANTHER" id="PTHR10146">
    <property type="entry name" value="PROLINE SYNTHETASE CO-TRANSCRIBED BACTERIAL HOMOLOG PROTEIN"/>
    <property type="match status" value="1"/>
</dbReference>
<evidence type="ECO:0000313" key="8">
    <source>
        <dbReference type="Proteomes" id="UP000189796"/>
    </source>
</evidence>
<dbReference type="InterPro" id="IPR001608">
    <property type="entry name" value="Ala_racemase_N"/>
</dbReference>
<dbReference type="CDD" id="cd00635">
    <property type="entry name" value="PLPDE_III_YBL036c_like"/>
    <property type="match status" value="1"/>
</dbReference>
<reference evidence="7 8" key="1">
    <citation type="submission" date="2016-11" db="EMBL/GenBank/DDBJ databases">
        <authorList>
            <person name="Jaros S."/>
            <person name="Januszkiewicz K."/>
            <person name="Wedrychowicz H."/>
        </authorList>
    </citation>
    <scope>NUCLEOTIDE SEQUENCE [LARGE SCALE GENOMIC DNA]</scope>
    <source>
        <strain evidence="7 8">GAS138</strain>
    </source>
</reference>
<dbReference type="AlphaFoldDB" id="A0A1M5YR74"/>
<evidence type="ECO:0000256" key="1">
    <source>
        <dbReference type="ARBA" id="ARBA00022898"/>
    </source>
</evidence>
<evidence type="ECO:0000256" key="2">
    <source>
        <dbReference type="HAMAP-Rule" id="MF_02087"/>
    </source>
</evidence>